<reference evidence="2" key="1">
    <citation type="submission" date="2021-06" db="EMBL/GenBank/DDBJ databases">
        <title>An adapted protocol for Saccharibacteria cultivation: two new species join this phylum of Candidate Phyla Radiations.</title>
        <authorList>
            <person name="Ibrahim A."/>
            <person name="Maatouk M."/>
            <person name="Zgheib R."/>
            <person name="Haddad G."/>
            <person name="Bou Khalil J."/>
            <person name="Raoult D."/>
            <person name="Bittar F."/>
        </authorList>
    </citation>
    <scope>NUCLEOTIDE SEQUENCE</scope>
    <source>
        <strain evidence="2">IHU1</strain>
    </source>
</reference>
<name>A0A8F1SAZ8_9BACT</name>
<evidence type="ECO:0000313" key="3">
    <source>
        <dbReference type="Proteomes" id="UP000679129"/>
    </source>
</evidence>
<dbReference type="Gene3D" id="3.50.40.10">
    <property type="entry name" value="Phenylalanyl-trna Synthetase, Chain B, domain 3"/>
    <property type="match status" value="1"/>
</dbReference>
<gene>
    <name evidence="2" type="ORF">KOY48_03805</name>
</gene>
<sequence>MAGADGFDFAVFNDASELVSRFIAVAIKNIEVQPSPLWLQCQLVAMGGKPINNIVDATNYMMLMTAQPTHAYDYDKLRGHKLGARMARDGEKVSLLNGKEYELTADDIVIADGEGVIGLAGIMGGADTEVSDDTKNIVFGVCQF</sequence>
<organism evidence="2 3">
    <name type="scientific">Candidatus Minimicrobia naudis</name>
    <dbReference type="NCBI Taxonomy" id="2841263"/>
    <lineage>
        <taxon>Bacteria</taxon>
        <taxon>Candidatus Saccharimonadota</taxon>
        <taxon>Candidatus Saccharimonadota incertae sedis</taxon>
        <taxon>Candidatus Minimicrobia</taxon>
    </lineage>
</organism>
<dbReference type="InterPro" id="IPR005146">
    <property type="entry name" value="B3/B4_tRNA-bd"/>
</dbReference>
<dbReference type="GO" id="GO:0004826">
    <property type="term" value="F:phenylalanine-tRNA ligase activity"/>
    <property type="evidence" value="ECO:0007669"/>
    <property type="project" value="InterPro"/>
</dbReference>
<dbReference type="SUPFAM" id="SSF56037">
    <property type="entry name" value="PheT/TilS domain"/>
    <property type="match status" value="1"/>
</dbReference>
<evidence type="ECO:0000259" key="1">
    <source>
        <dbReference type="SMART" id="SM00873"/>
    </source>
</evidence>
<protein>
    <recommendedName>
        <fullName evidence="1">B3/B4 tRNA-binding domain-containing protein</fullName>
    </recommendedName>
</protein>
<dbReference type="Pfam" id="PF03483">
    <property type="entry name" value="B3_4"/>
    <property type="match status" value="1"/>
</dbReference>
<dbReference type="EMBL" id="CP076460">
    <property type="protein sequence ID" value="QWQ31999.1"/>
    <property type="molecule type" value="Genomic_DNA"/>
</dbReference>
<dbReference type="AlphaFoldDB" id="A0A8F1SAZ8"/>
<dbReference type="InterPro" id="IPR020825">
    <property type="entry name" value="Phe-tRNA_synthase-like_B3/B4"/>
</dbReference>
<accession>A0A8F1SAZ8</accession>
<proteinExistence type="predicted"/>
<dbReference type="Proteomes" id="UP000679129">
    <property type="component" value="Chromosome"/>
</dbReference>
<dbReference type="GO" id="GO:0003723">
    <property type="term" value="F:RNA binding"/>
    <property type="evidence" value="ECO:0007669"/>
    <property type="project" value="InterPro"/>
</dbReference>
<dbReference type="KEGG" id="mnd:KOY48_03805"/>
<evidence type="ECO:0000313" key="2">
    <source>
        <dbReference type="EMBL" id="QWQ31999.1"/>
    </source>
</evidence>
<feature type="domain" description="B3/B4 tRNA-binding" evidence="1">
    <location>
        <begin position="18"/>
        <end position="143"/>
    </location>
</feature>
<keyword evidence="3" id="KW-1185">Reference proteome</keyword>
<dbReference type="SMART" id="SM00873">
    <property type="entry name" value="B3_4"/>
    <property type="match status" value="1"/>
</dbReference>